<keyword evidence="9" id="KW-0325">Glycoprotein</keyword>
<evidence type="ECO:0000256" key="10">
    <source>
        <dbReference type="ARBA" id="ARBA00023224"/>
    </source>
</evidence>
<dbReference type="EMBL" id="JAZDUA010000160">
    <property type="protein sequence ID" value="KAK7865964.1"/>
    <property type="molecule type" value="Genomic_DNA"/>
</dbReference>
<evidence type="ECO:0000256" key="1">
    <source>
        <dbReference type="ARBA" id="ARBA00004651"/>
    </source>
</evidence>
<accession>A0AAN9Z7V0</accession>
<feature type="domain" description="G-protein coupled receptors family 1 profile" evidence="13">
    <location>
        <begin position="61"/>
        <end position="310"/>
    </location>
</feature>
<dbReference type="SUPFAM" id="SSF81321">
    <property type="entry name" value="Family A G protein-coupled receptor-like"/>
    <property type="match status" value="1"/>
</dbReference>
<feature type="compositionally biased region" description="Polar residues" evidence="11">
    <location>
        <begin position="1"/>
        <end position="21"/>
    </location>
</feature>
<dbReference type="InterPro" id="IPR017452">
    <property type="entry name" value="GPCR_Rhodpsn_7TM"/>
</dbReference>
<dbReference type="PANTHER" id="PTHR24246:SF27">
    <property type="entry name" value="ADENOSINE RECEPTOR, ISOFORM A"/>
    <property type="match status" value="1"/>
</dbReference>
<feature type="transmembrane region" description="Helical" evidence="12">
    <location>
        <begin position="85"/>
        <end position="109"/>
    </location>
</feature>
<evidence type="ECO:0000256" key="7">
    <source>
        <dbReference type="ARBA" id="ARBA00023136"/>
    </source>
</evidence>
<keyword evidence="5 12" id="KW-1133">Transmembrane helix</keyword>
<feature type="transmembrane region" description="Helical" evidence="12">
    <location>
        <begin position="129"/>
        <end position="150"/>
    </location>
</feature>
<dbReference type="Pfam" id="PF00001">
    <property type="entry name" value="7tm_1"/>
    <property type="match status" value="1"/>
</dbReference>
<sequence length="391" mass="43265">MHAPNASSAESFYDSSPFNASNEDEEGDMNDPVCVDGLTGDAAAWVREAVRLLLSVAILSSNSLIVAAVLRSWRRDGRPLGRGVSASFLVLNLAAADALCGLSMVYAWIQDNVCYVYDSMKIYLPTCLMSQLVPQFFDCASALTIMAIAIDRVMSVSHTARCRNFLNSRRTVVVIGFTWVLGLLLASTIFIPGVYLWSESGGCELTSAYDEAMLWGTVAVVLSTIFGCYWRIHQVTLRMLRRGSLPAPRKQAGTKAARMLLLIFAWDSCAYFPLLIVTIVQACGVTVNTTLHDVSSNLTLLTILADPYIYAYNNQQTKKAIVDFVACFRRDAREDEMERVGRRRSMLPDTSMRRLRHIISSITNTSTASEEEKEKANGQSPTLKRNSLFTS</sequence>
<keyword evidence="4 12" id="KW-0812">Transmembrane</keyword>
<feature type="compositionally biased region" description="Polar residues" evidence="11">
    <location>
        <begin position="377"/>
        <end position="391"/>
    </location>
</feature>
<keyword evidence="8" id="KW-0675">Receptor</keyword>
<gene>
    <name evidence="14" type="ORF">R5R35_012908</name>
</gene>
<feature type="transmembrane region" description="Helical" evidence="12">
    <location>
        <begin position="259"/>
        <end position="280"/>
    </location>
</feature>
<protein>
    <recommendedName>
        <fullName evidence="13">G-protein coupled receptors family 1 profile domain-containing protein</fullName>
    </recommendedName>
</protein>
<dbReference type="Proteomes" id="UP001378592">
    <property type="component" value="Unassembled WGS sequence"/>
</dbReference>
<evidence type="ECO:0000256" key="3">
    <source>
        <dbReference type="ARBA" id="ARBA00022475"/>
    </source>
</evidence>
<dbReference type="PANTHER" id="PTHR24246">
    <property type="entry name" value="OLFACTORY RECEPTOR AND ADENOSINE RECEPTOR"/>
    <property type="match status" value="1"/>
</dbReference>
<dbReference type="PRINTS" id="PR00237">
    <property type="entry name" value="GPCRRHODOPSN"/>
</dbReference>
<dbReference type="PROSITE" id="PS50262">
    <property type="entry name" value="G_PROTEIN_RECEP_F1_2"/>
    <property type="match status" value="1"/>
</dbReference>
<keyword evidence="15" id="KW-1185">Reference proteome</keyword>
<evidence type="ECO:0000256" key="6">
    <source>
        <dbReference type="ARBA" id="ARBA00023040"/>
    </source>
</evidence>
<evidence type="ECO:0000256" key="11">
    <source>
        <dbReference type="SAM" id="MobiDB-lite"/>
    </source>
</evidence>
<dbReference type="AlphaFoldDB" id="A0AAN9Z7V0"/>
<evidence type="ECO:0000259" key="13">
    <source>
        <dbReference type="PROSITE" id="PS50262"/>
    </source>
</evidence>
<evidence type="ECO:0000256" key="8">
    <source>
        <dbReference type="ARBA" id="ARBA00023170"/>
    </source>
</evidence>
<evidence type="ECO:0000256" key="4">
    <source>
        <dbReference type="ARBA" id="ARBA00022692"/>
    </source>
</evidence>
<proteinExistence type="inferred from homology"/>
<evidence type="ECO:0000313" key="15">
    <source>
        <dbReference type="Proteomes" id="UP001378592"/>
    </source>
</evidence>
<dbReference type="GO" id="GO:0004930">
    <property type="term" value="F:G protein-coupled receptor activity"/>
    <property type="evidence" value="ECO:0007669"/>
    <property type="project" value="UniProtKB-KW"/>
</dbReference>
<feature type="transmembrane region" description="Helical" evidence="12">
    <location>
        <begin position="212"/>
        <end position="232"/>
    </location>
</feature>
<reference evidence="14 15" key="1">
    <citation type="submission" date="2024-03" db="EMBL/GenBank/DDBJ databases">
        <title>The genome assembly and annotation of the cricket Gryllus longicercus Weissman &amp; Gray.</title>
        <authorList>
            <person name="Szrajer S."/>
            <person name="Gray D."/>
            <person name="Ylla G."/>
        </authorList>
    </citation>
    <scope>NUCLEOTIDE SEQUENCE [LARGE SCALE GENOMIC DNA]</scope>
    <source>
        <strain evidence="14">DAG 2021-001</strain>
        <tissue evidence="14">Whole body minus gut</tissue>
    </source>
</reference>
<comment type="caution">
    <text evidence="14">The sequence shown here is derived from an EMBL/GenBank/DDBJ whole genome shotgun (WGS) entry which is preliminary data.</text>
</comment>
<comment type="similarity">
    <text evidence="2">Belongs to the G-protein coupled receptor 1 family.</text>
</comment>
<feature type="region of interest" description="Disordered" evidence="11">
    <location>
        <begin position="364"/>
        <end position="391"/>
    </location>
</feature>
<dbReference type="CDD" id="cd00637">
    <property type="entry name" value="7tm_classA_rhodopsin-like"/>
    <property type="match status" value="1"/>
</dbReference>
<keyword evidence="7 12" id="KW-0472">Membrane</keyword>
<evidence type="ECO:0000256" key="12">
    <source>
        <dbReference type="SAM" id="Phobius"/>
    </source>
</evidence>
<keyword evidence="3" id="KW-1003">Cell membrane</keyword>
<name>A0AAN9Z7V0_9ORTH</name>
<evidence type="ECO:0000256" key="2">
    <source>
        <dbReference type="ARBA" id="ARBA00010663"/>
    </source>
</evidence>
<evidence type="ECO:0000256" key="5">
    <source>
        <dbReference type="ARBA" id="ARBA00022989"/>
    </source>
</evidence>
<keyword evidence="6" id="KW-0297">G-protein coupled receptor</keyword>
<comment type="subcellular location">
    <subcellularLocation>
        <location evidence="1">Cell membrane</location>
        <topology evidence="1">Multi-pass membrane protein</topology>
    </subcellularLocation>
</comment>
<keyword evidence="10" id="KW-0807">Transducer</keyword>
<feature type="region of interest" description="Disordered" evidence="11">
    <location>
        <begin position="1"/>
        <end position="31"/>
    </location>
</feature>
<dbReference type="InterPro" id="IPR000276">
    <property type="entry name" value="GPCR_Rhodpsn"/>
</dbReference>
<feature type="transmembrane region" description="Helical" evidence="12">
    <location>
        <begin position="52"/>
        <end position="73"/>
    </location>
</feature>
<dbReference type="GO" id="GO:0005886">
    <property type="term" value="C:plasma membrane"/>
    <property type="evidence" value="ECO:0007669"/>
    <property type="project" value="UniProtKB-SubCell"/>
</dbReference>
<feature type="transmembrane region" description="Helical" evidence="12">
    <location>
        <begin position="171"/>
        <end position="192"/>
    </location>
</feature>
<evidence type="ECO:0000313" key="14">
    <source>
        <dbReference type="EMBL" id="KAK7865964.1"/>
    </source>
</evidence>
<evidence type="ECO:0000256" key="9">
    <source>
        <dbReference type="ARBA" id="ARBA00023180"/>
    </source>
</evidence>
<dbReference type="Gene3D" id="1.20.1070.10">
    <property type="entry name" value="Rhodopsin 7-helix transmembrane proteins"/>
    <property type="match status" value="1"/>
</dbReference>
<organism evidence="14 15">
    <name type="scientific">Gryllus longicercus</name>
    <dbReference type="NCBI Taxonomy" id="2509291"/>
    <lineage>
        <taxon>Eukaryota</taxon>
        <taxon>Metazoa</taxon>
        <taxon>Ecdysozoa</taxon>
        <taxon>Arthropoda</taxon>
        <taxon>Hexapoda</taxon>
        <taxon>Insecta</taxon>
        <taxon>Pterygota</taxon>
        <taxon>Neoptera</taxon>
        <taxon>Polyneoptera</taxon>
        <taxon>Orthoptera</taxon>
        <taxon>Ensifera</taxon>
        <taxon>Gryllidea</taxon>
        <taxon>Grylloidea</taxon>
        <taxon>Gryllidae</taxon>
        <taxon>Gryllinae</taxon>
        <taxon>Gryllus</taxon>
    </lineage>
</organism>